<dbReference type="InterPro" id="IPR044861">
    <property type="entry name" value="IPNS-like_FE2OG_OXY"/>
</dbReference>
<sequence>MATETATITVPGIVPEPQYVVFHGLKGEGRRPTFESIPQIDFTDMNGSLEARQALAAQVKAAFTESGFLYSCNYGISVELQAEVLDIMKTFFTLPTEEKVKIHINHSPEIKGYECLFETKLDTHRRGDLKEALNFGDDPTEPEQNCPPGFDLSYYPGNGTVPINQWSVKPVSFRRVLYDYHAAVMAFSRQLLHIIALALDLNDFSHGRIAAALLPAQELAKDIDIGAHADYSWFTVVNQLTDAPALEVLNSNGHWVSAPPLLNTLVVNVGDFLERATNTVFVSTVHRVVNKTAGVARYACPFSSVQATMP</sequence>
<evidence type="ECO:0000256" key="2">
    <source>
        <dbReference type="ARBA" id="ARBA00022723"/>
    </source>
</evidence>
<dbReference type="SUPFAM" id="SSF51197">
    <property type="entry name" value="Clavaminate synthase-like"/>
    <property type="match status" value="1"/>
</dbReference>
<accession>A0ABP0BX65</accession>
<gene>
    <name evidence="7" type="ORF">SBRCBS47491_005387</name>
</gene>
<evidence type="ECO:0000256" key="4">
    <source>
        <dbReference type="ARBA" id="ARBA00023004"/>
    </source>
</evidence>
<reference evidence="7 8" key="1">
    <citation type="submission" date="2024-01" db="EMBL/GenBank/DDBJ databases">
        <authorList>
            <person name="Allen C."/>
            <person name="Tagirdzhanova G."/>
        </authorList>
    </citation>
    <scope>NUCLEOTIDE SEQUENCE [LARGE SCALE GENOMIC DNA]</scope>
</reference>
<dbReference type="InterPro" id="IPR027443">
    <property type="entry name" value="IPNS-like_sf"/>
</dbReference>
<evidence type="ECO:0000259" key="5">
    <source>
        <dbReference type="Pfam" id="PF03171"/>
    </source>
</evidence>
<evidence type="ECO:0008006" key="9">
    <source>
        <dbReference type="Google" id="ProtNLM"/>
    </source>
</evidence>
<feature type="domain" description="Non-haem dioxygenase N-terminal" evidence="6">
    <location>
        <begin position="37"/>
        <end position="142"/>
    </location>
</feature>
<keyword evidence="2" id="KW-0479">Metal-binding</keyword>
<organism evidence="7 8">
    <name type="scientific">Sporothrix bragantina</name>
    <dbReference type="NCBI Taxonomy" id="671064"/>
    <lineage>
        <taxon>Eukaryota</taxon>
        <taxon>Fungi</taxon>
        <taxon>Dikarya</taxon>
        <taxon>Ascomycota</taxon>
        <taxon>Pezizomycotina</taxon>
        <taxon>Sordariomycetes</taxon>
        <taxon>Sordariomycetidae</taxon>
        <taxon>Ophiostomatales</taxon>
        <taxon>Ophiostomataceae</taxon>
        <taxon>Sporothrix</taxon>
    </lineage>
</organism>
<proteinExistence type="inferred from homology"/>
<dbReference type="Gene3D" id="2.60.120.330">
    <property type="entry name" value="B-lactam Antibiotic, Isopenicillin N Synthase, Chain"/>
    <property type="match status" value="1"/>
</dbReference>
<evidence type="ECO:0000313" key="8">
    <source>
        <dbReference type="Proteomes" id="UP001642406"/>
    </source>
</evidence>
<evidence type="ECO:0000256" key="3">
    <source>
        <dbReference type="ARBA" id="ARBA00023002"/>
    </source>
</evidence>
<dbReference type="EMBL" id="CAWUHC010000046">
    <property type="protein sequence ID" value="CAK7223966.1"/>
    <property type="molecule type" value="Genomic_DNA"/>
</dbReference>
<dbReference type="Pfam" id="PF14226">
    <property type="entry name" value="DIOX_N"/>
    <property type="match status" value="1"/>
</dbReference>
<evidence type="ECO:0000259" key="6">
    <source>
        <dbReference type="Pfam" id="PF14226"/>
    </source>
</evidence>
<dbReference type="PANTHER" id="PTHR10209">
    <property type="entry name" value="OXIDOREDUCTASE, 2OG-FE II OXYGENASE FAMILY PROTEIN"/>
    <property type="match status" value="1"/>
</dbReference>
<evidence type="ECO:0000313" key="7">
    <source>
        <dbReference type="EMBL" id="CAK7223966.1"/>
    </source>
</evidence>
<evidence type="ECO:0000256" key="1">
    <source>
        <dbReference type="ARBA" id="ARBA00008056"/>
    </source>
</evidence>
<protein>
    <recommendedName>
        <fullName evidence="9">Fe2OG dioxygenase domain-containing protein</fullName>
    </recommendedName>
</protein>
<comment type="caution">
    <text evidence="7">The sequence shown here is derived from an EMBL/GenBank/DDBJ whole genome shotgun (WGS) entry which is preliminary data.</text>
</comment>
<keyword evidence="3" id="KW-0560">Oxidoreductase</keyword>
<comment type="similarity">
    <text evidence="1">Belongs to the iron/ascorbate-dependent oxidoreductase family.</text>
</comment>
<keyword evidence="4" id="KW-0408">Iron</keyword>
<dbReference type="Pfam" id="PF03171">
    <property type="entry name" value="2OG-FeII_Oxy"/>
    <property type="match status" value="1"/>
</dbReference>
<name>A0ABP0BX65_9PEZI</name>
<feature type="domain" description="Isopenicillin N synthase-like Fe(2+) 2OG dioxygenase" evidence="5">
    <location>
        <begin position="221"/>
        <end position="302"/>
    </location>
</feature>
<dbReference type="Proteomes" id="UP001642406">
    <property type="component" value="Unassembled WGS sequence"/>
</dbReference>
<dbReference type="InterPro" id="IPR026992">
    <property type="entry name" value="DIOX_N"/>
</dbReference>
<keyword evidence="8" id="KW-1185">Reference proteome</keyword>
<dbReference type="PANTHER" id="PTHR10209:SF804">
    <property type="entry name" value="FE2OG DIOXYGENASE DOMAIN-CONTAINING PROTEIN"/>
    <property type="match status" value="1"/>
</dbReference>